<dbReference type="InterPro" id="IPR011990">
    <property type="entry name" value="TPR-like_helical_dom_sf"/>
</dbReference>
<gene>
    <name evidence="1" type="ORF">METZ01_LOCUS331906</name>
</gene>
<proteinExistence type="predicted"/>
<dbReference type="InterPro" id="IPR019734">
    <property type="entry name" value="TPR_rpt"/>
</dbReference>
<dbReference type="PROSITE" id="PS50005">
    <property type="entry name" value="TPR"/>
    <property type="match status" value="1"/>
</dbReference>
<name>A0A382Q3M6_9ZZZZ</name>
<sequence>MHEGIAKYFETKWRNGNGYLTPVMETILARGLKANYLIPLDRMMPSLAKLETAEDVQLAYAEVSTMIEYLTQTQGNKVISSILEKLAEGESFNHVLIEKLEIDLNAFQKEWRQFITQKKLKAIPGFKLPGIKFKTNRLPQRENKEYEEIDNHKSQDLVFLGDILKSRGFHKAAIIEYQSAIDQSEFFSPILYNKLAKTHFITKEHMKAKVLLEKNLAYYPMFHTTLANLGELYFDTGNIKKSLKFYERSIRVNPFNPFVHIRLMTIYQKMGQKNKNELQAKL</sequence>
<dbReference type="AlphaFoldDB" id="A0A382Q3M6"/>
<dbReference type="EMBL" id="UINC01111095">
    <property type="protein sequence ID" value="SVC79052.1"/>
    <property type="molecule type" value="Genomic_DNA"/>
</dbReference>
<dbReference type="Pfam" id="PF13181">
    <property type="entry name" value="TPR_8"/>
    <property type="match status" value="1"/>
</dbReference>
<dbReference type="PROSITE" id="PS50293">
    <property type="entry name" value="TPR_REGION"/>
    <property type="match status" value="1"/>
</dbReference>
<accession>A0A382Q3M6</accession>
<organism evidence="1">
    <name type="scientific">marine metagenome</name>
    <dbReference type="NCBI Taxonomy" id="408172"/>
    <lineage>
        <taxon>unclassified sequences</taxon>
        <taxon>metagenomes</taxon>
        <taxon>ecological metagenomes</taxon>
    </lineage>
</organism>
<dbReference type="SMART" id="SM00028">
    <property type="entry name" value="TPR"/>
    <property type="match status" value="3"/>
</dbReference>
<reference evidence="1" key="1">
    <citation type="submission" date="2018-05" db="EMBL/GenBank/DDBJ databases">
        <authorList>
            <person name="Lanie J.A."/>
            <person name="Ng W.-L."/>
            <person name="Kazmierczak K.M."/>
            <person name="Andrzejewski T.M."/>
            <person name="Davidsen T.M."/>
            <person name="Wayne K.J."/>
            <person name="Tettelin H."/>
            <person name="Glass J.I."/>
            <person name="Rusch D."/>
            <person name="Podicherti R."/>
            <person name="Tsui H.-C.T."/>
            <person name="Winkler M.E."/>
        </authorList>
    </citation>
    <scope>NUCLEOTIDE SEQUENCE</scope>
</reference>
<dbReference type="SUPFAM" id="SSF48452">
    <property type="entry name" value="TPR-like"/>
    <property type="match status" value="1"/>
</dbReference>
<dbReference type="Gene3D" id="1.25.40.10">
    <property type="entry name" value="Tetratricopeptide repeat domain"/>
    <property type="match status" value="1"/>
</dbReference>
<evidence type="ECO:0000313" key="1">
    <source>
        <dbReference type="EMBL" id="SVC79052.1"/>
    </source>
</evidence>
<feature type="non-terminal residue" evidence="1">
    <location>
        <position position="282"/>
    </location>
</feature>
<protein>
    <submittedName>
        <fullName evidence="1">Uncharacterized protein</fullName>
    </submittedName>
</protein>